<organism evidence="17 18">
    <name type="scientific">Tachysurus vachellii</name>
    <name type="common">Darkbarbel catfish</name>
    <name type="synonym">Pelteobagrus vachellii</name>
    <dbReference type="NCBI Taxonomy" id="175792"/>
    <lineage>
        <taxon>Eukaryota</taxon>
        <taxon>Metazoa</taxon>
        <taxon>Chordata</taxon>
        <taxon>Craniata</taxon>
        <taxon>Vertebrata</taxon>
        <taxon>Euteleostomi</taxon>
        <taxon>Actinopterygii</taxon>
        <taxon>Neopterygii</taxon>
        <taxon>Teleostei</taxon>
        <taxon>Ostariophysi</taxon>
        <taxon>Siluriformes</taxon>
        <taxon>Bagridae</taxon>
        <taxon>Tachysurus</taxon>
    </lineage>
</organism>
<dbReference type="PROSITE" id="PS00232">
    <property type="entry name" value="CADHERIN_1"/>
    <property type="match status" value="2"/>
</dbReference>
<feature type="transmembrane region" description="Helical" evidence="15">
    <location>
        <begin position="577"/>
        <end position="600"/>
    </location>
</feature>
<dbReference type="InterPro" id="IPR015919">
    <property type="entry name" value="Cadherin-like_sf"/>
</dbReference>
<dbReference type="Gene3D" id="2.60.40.60">
    <property type="entry name" value="Cadherins"/>
    <property type="match status" value="5"/>
</dbReference>
<dbReference type="SMART" id="SM00112">
    <property type="entry name" value="CA"/>
    <property type="match status" value="4"/>
</dbReference>
<evidence type="ECO:0000256" key="12">
    <source>
        <dbReference type="ARBA" id="ARBA00023136"/>
    </source>
</evidence>
<feature type="domain" description="Cadherin" evidence="16">
    <location>
        <begin position="71"/>
        <end position="127"/>
    </location>
</feature>
<comment type="caution">
    <text evidence="17">The sequence shown here is derived from an EMBL/GenBank/DDBJ whole genome shotgun (WGS) entry which is preliminary data.</text>
</comment>
<dbReference type="FunFam" id="2.60.40.60:FF:000011">
    <property type="entry name" value="Cadherin 1"/>
    <property type="match status" value="1"/>
</dbReference>
<evidence type="ECO:0000313" key="17">
    <source>
        <dbReference type="EMBL" id="KAK2825590.1"/>
    </source>
</evidence>
<evidence type="ECO:0000256" key="10">
    <source>
        <dbReference type="ARBA" id="ARBA00022889"/>
    </source>
</evidence>
<dbReference type="InterPro" id="IPR039808">
    <property type="entry name" value="Cadherin"/>
</dbReference>
<dbReference type="GO" id="GO:0005912">
    <property type="term" value="C:adherens junction"/>
    <property type="evidence" value="ECO:0007669"/>
    <property type="project" value="TreeGrafter"/>
</dbReference>
<dbReference type="Pfam" id="PF00028">
    <property type="entry name" value="Cadherin"/>
    <property type="match status" value="3"/>
</dbReference>
<keyword evidence="10" id="KW-0130">Cell adhesion</keyword>
<evidence type="ECO:0000313" key="18">
    <source>
        <dbReference type="Proteomes" id="UP001187315"/>
    </source>
</evidence>
<keyword evidence="12 15" id="KW-0472">Membrane</keyword>
<gene>
    <name evidence="17" type="ORF">Q7C36_019517</name>
</gene>
<dbReference type="PANTHER" id="PTHR24027:SF433">
    <property type="entry name" value="CADHERIN 27-RELATED"/>
    <property type="match status" value="1"/>
</dbReference>
<dbReference type="PROSITE" id="PS50268">
    <property type="entry name" value="CADHERIN_2"/>
    <property type="match status" value="4"/>
</dbReference>
<keyword evidence="3" id="KW-1003">Cell membrane</keyword>
<dbReference type="FunFam" id="2.60.40.60:FF:000019">
    <property type="entry name" value="Cadherin 2"/>
    <property type="match status" value="1"/>
</dbReference>
<dbReference type="InterPro" id="IPR020894">
    <property type="entry name" value="Cadherin_CS"/>
</dbReference>
<dbReference type="FunFam" id="2.60.40.60:FF:000095">
    <property type="entry name" value="Cadherin 13"/>
    <property type="match status" value="1"/>
</dbReference>
<accession>A0AA88LWM5</accession>
<dbReference type="GO" id="GO:0016477">
    <property type="term" value="P:cell migration"/>
    <property type="evidence" value="ECO:0007669"/>
    <property type="project" value="TreeGrafter"/>
</dbReference>
<dbReference type="CDD" id="cd11304">
    <property type="entry name" value="Cadherin_repeat"/>
    <property type="match status" value="4"/>
</dbReference>
<dbReference type="GO" id="GO:0005737">
    <property type="term" value="C:cytoplasm"/>
    <property type="evidence" value="ECO:0007669"/>
    <property type="project" value="UniProtKB-SubCell"/>
</dbReference>
<dbReference type="GO" id="GO:0005509">
    <property type="term" value="F:calcium ion binding"/>
    <property type="evidence" value="ECO:0007669"/>
    <property type="project" value="UniProtKB-UniRule"/>
</dbReference>
<dbReference type="GO" id="GO:0044331">
    <property type="term" value="P:cell-cell adhesion mediated by cadherin"/>
    <property type="evidence" value="ECO:0007669"/>
    <property type="project" value="TreeGrafter"/>
</dbReference>
<feature type="domain" description="Cadherin" evidence="16">
    <location>
        <begin position="370"/>
        <end position="477"/>
    </location>
</feature>
<evidence type="ECO:0000256" key="6">
    <source>
        <dbReference type="ARBA" id="ARBA00022723"/>
    </source>
</evidence>
<dbReference type="FunFam" id="2.60.40.60:FF:000158">
    <property type="entry name" value="Dachsous cadherin-related 1"/>
    <property type="match status" value="1"/>
</dbReference>
<proteinExistence type="predicted"/>
<evidence type="ECO:0000256" key="5">
    <source>
        <dbReference type="ARBA" id="ARBA00022692"/>
    </source>
</evidence>
<keyword evidence="5 15" id="KW-0812">Transmembrane</keyword>
<dbReference type="GO" id="GO:0016339">
    <property type="term" value="P:calcium-dependent cell-cell adhesion via plasma membrane cell adhesion molecules"/>
    <property type="evidence" value="ECO:0007669"/>
    <property type="project" value="TreeGrafter"/>
</dbReference>
<keyword evidence="18" id="KW-1185">Reference proteome</keyword>
<evidence type="ECO:0000256" key="3">
    <source>
        <dbReference type="ARBA" id="ARBA00022475"/>
    </source>
</evidence>
<evidence type="ECO:0000256" key="14">
    <source>
        <dbReference type="PROSITE-ProRule" id="PRU00043"/>
    </source>
</evidence>
<reference evidence="17" key="1">
    <citation type="submission" date="2023-08" db="EMBL/GenBank/DDBJ databases">
        <title>Pelteobagrus vachellii genome.</title>
        <authorList>
            <person name="Liu H."/>
        </authorList>
    </citation>
    <scope>NUCLEOTIDE SEQUENCE</scope>
    <source>
        <strain evidence="17">PRFRI_2022a</strain>
        <tissue evidence="17">Muscle</tissue>
    </source>
</reference>
<dbReference type="GO" id="GO:0000902">
    <property type="term" value="P:cell morphogenesis"/>
    <property type="evidence" value="ECO:0007669"/>
    <property type="project" value="TreeGrafter"/>
</dbReference>
<evidence type="ECO:0000256" key="7">
    <source>
        <dbReference type="ARBA" id="ARBA00022729"/>
    </source>
</evidence>
<sequence>MIILSVTCEVEVSGQSQIRQKRTWIIDSFVIEEENPGPYPYVLGTIHVERDKFVWIFLKGMGIEKDPENVLSINSRTGELLVHKKVDYETYKSLSLTFEERDEHFTLKTKLGVEIKILDINDHAPVFNSSLYEATIDESVAQGNLVTTVSASDLDDPNTPNGNFKFAIVSVTPETDNVEFYIKQNNNIGSIYFKGCFDYQKVQKYTLLIKATDNGNKVQLSSTSTVVLNIMDKNNNHPYITGHTGPARIKERESGVEVLRLQVNDNDSKGSLAWKAKFTLHGDLENCFKIQTDPNTNEGILTVVKAMDYEERSARNLWISVENDIPYFFCRVKKRKSSDLWDVETRPKEFSVPYNITINVEDVNDPPEFVLPFKEITIMENIKIGTVLETMSVTDPDKTFDNTFYFEKKEDKINWVTVNSETGQVLVNDVMDRESALLKNDTYTVIVYAVNKADPQQTGTGTLLIHLFDENDNVPLLVRNTGEMCVSDKTTNIYAADPDLPPNSAPFYWLLEDDQTEEKWKIEPNFGTNVSLVKKDTVYGGNYVIRIKISDVQGHGSVQNLFVKVRFCTSDHLTVRLGLSAVRIIIFTLLLLLATLLMALQLGKKRKKAMILHDDVPGNLMISNIEMPGTDCEVPNHISRLLLNARSGKMTNGFSRKNSLLHDGTSATSTENEMLGKSPCKFLSDSICPQSIHVDLISFYQQVSMSTNSPNYRDYSYISRVLSNRLDQKLFQLRTSEQELGDYKPRSYADEGPEEIHDENLDTLSVPENDFNPDILTNLNVRFSSLAAVCRPDLMSPPQG</sequence>
<evidence type="ECO:0000256" key="2">
    <source>
        <dbReference type="ARBA" id="ARBA00004496"/>
    </source>
</evidence>
<name>A0AA88LWM5_TACVA</name>
<keyword evidence="13" id="KW-0325">Glycoprotein</keyword>
<evidence type="ECO:0000256" key="1">
    <source>
        <dbReference type="ARBA" id="ARBA00004251"/>
    </source>
</evidence>
<dbReference type="GO" id="GO:0007043">
    <property type="term" value="P:cell-cell junction assembly"/>
    <property type="evidence" value="ECO:0007669"/>
    <property type="project" value="TreeGrafter"/>
</dbReference>
<comment type="subcellular location">
    <subcellularLocation>
        <location evidence="1">Cell membrane</location>
        <topology evidence="1">Single-pass type I membrane protein</topology>
    </subcellularLocation>
    <subcellularLocation>
        <location evidence="2">Cytoplasm</location>
    </subcellularLocation>
</comment>
<evidence type="ECO:0000256" key="4">
    <source>
        <dbReference type="ARBA" id="ARBA00022490"/>
    </source>
</evidence>
<dbReference type="PRINTS" id="PR00205">
    <property type="entry name" value="CADHERIN"/>
</dbReference>
<feature type="domain" description="Cadherin" evidence="16">
    <location>
        <begin position="255"/>
        <end position="369"/>
    </location>
</feature>
<dbReference type="GO" id="GO:0007156">
    <property type="term" value="P:homophilic cell adhesion via plasma membrane adhesion molecules"/>
    <property type="evidence" value="ECO:0007669"/>
    <property type="project" value="InterPro"/>
</dbReference>
<dbReference type="Proteomes" id="UP001187315">
    <property type="component" value="Unassembled WGS sequence"/>
</dbReference>
<evidence type="ECO:0000259" key="16">
    <source>
        <dbReference type="PROSITE" id="PS50268"/>
    </source>
</evidence>
<dbReference type="EMBL" id="JAVHJS010000020">
    <property type="protein sequence ID" value="KAK2825590.1"/>
    <property type="molecule type" value="Genomic_DNA"/>
</dbReference>
<dbReference type="GO" id="GO:0008013">
    <property type="term" value="F:beta-catenin binding"/>
    <property type="evidence" value="ECO:0007669"/>
    <property type="project" value="TreeGrafter"/>
</dbReference>
<keyword evidence="8" id="KW-0677">Repeat</keyword>
<evidence type="ECO:0000256" key="11">
    <source>
        <dbReference type="ARBA" id="ARBA00022989"/>
    </source>
</evidence>
<dbReference type="PANTHER" id="PTHR24027">
    <property type="entry name" value="CADHERIN-23"/>
    <property type="match status" value="1"/>
</dbReference>
<evidence type="ECO:0000256" key="13">
    <source>
        <dbReference type="ARBA" id="ARBA00023180"/>
    </source>
</evidence>
<keyword evidence="9 14" id="KW-0106">Calcium</keyword>
<keyword evidence="4" id="KW-0963">Cytoplasm</keyword>
<keyword evidence="11 15" id="KW-1133">Transmembrane helix</keyword>
<feature type="domain" description="Cadherin" evidence="16">
    <location>
        <begin position="128"/>
        <end position="240"/>
    </location>
</feature>
<keyword evidence="6" id="KW-0479">Metal-binding</keyword>
<dbReference type="GO" id="GO:0016342">
    <property type="term" value="C:catenin complex"/>
    <property type="evidence" value="ECO:0007669"/>
    <property type="project" value="TreeGrafter"/>
</dbReference>
<dbReference type="SUPFAM" id="SSF49313">
    <property type="entry name" value="Cadherin-like"/>
    <property type="match status" value="5"/>
</dbReference>
<keyword evidence="7" id="KW-0732">Signal</keyword>
<evidence type="ECO:0000256" key="9">
    <source>
        <dbReference type="ARBA" id="ARBA00022837"/>
    </source>
</evidence>
<dbReference type="GO" id="GO:0060027">
    <property type="term" value="P:convergent extension involved in gastrulation"/>
    <property type="evidence" value="ECO:0007669"/>
    <property type="project" value="UniProtKB-ARBA"/>
</dbReference>
<dbReference type="GO" id="GO:0034332">
    <property type="term" value="P:adherens junction organization"/>
    <property type="evidence" value="ECO:0007669"/>
    <property type="project" value="TreeGrafter"/>
</dbReference>
<dbReference type="GO" id="GO:0045296">
    <property type="term" value="F:cadherin binding"/>
    <property type="evidence" value="ECO:0007669"/>
    <property type="project" value="TreeGrafter"/>
</dbReference>
<evidence type="ECO:0000256" key="15">
    <source>
        <dbReference type="SAM" id="Phobius"/>
    </source>
</evidence>
<dbReference type="InterPro" id="IPR002126">
    <property type="entry name" value="Cadherin-like_dom"/>
</dbReference>
<protein>
    <recommendedName>
        <fullName evidence="16">Cadherin domain-containing protein</fullName>
    </recommendedName>
</protein>
<dbReference type="AlphaFoldDB" id="A0AA88LWM5"/>
<evidence type="ECO:0000256" key="8">
    <source>
        <dbReference type="ARBA" id="ARBA00022737"/>
    </source>
</evidence>